<dbReference type="EMBL" id="KT351734">
    <property type="protein sequence ID" value="ALG88563.1"/>
    <property type="molecule type" value="Genomic_DNA"/>
</dbReference>
<evidence type="ECO:0000313" key="1">
    <source>
        <dbReference type="EMBL" id="ALG88563.1"/>
    </source>
</evidence>
<sequence length="91" mass="10328">MPFTLVFCTEMVLQTAIREKTGREITHQIANRMNTPGTPERRDDLGALLSYRRAVNALAWPAAVLDLISGQRNAVPTAWNRNYRKEDDKKG</sequence>
<protein>
    <submittedName>
        <fullName evidence="1">Uncharacterized protein</fullName>
    </submittedName>
</protein>
<proteinExistence type="predicted"/>
<keyword evidence="1" id="KW-0614">Plasmid</keyword>
<reference evidence="1" key="1">
    <citation type="journal article" date="2015" name="Environ. Microbiol.">
        <title>Plasmids from the gut microbiome of cabbage root fly larvae encode SaxA that catalyses the conversion of the plant toxin 2-phenylethyl isothiocyanate.</title>
        <authorList>
            <person name="Welte C.U."/>
            <person name="de Graaf R.M."/>
            <person name="van den Bosch T.J."/>
            <person name="Op den Camp H.J."/>
            <person name="van Dam N.M."/>
            <person name="Jetten M.S."/>
        </authorList>
    </citation>
    <scope>NUCLEOTIDE SEQUENCE</scope>
    <source>
        <plasmid evidence="1">Drgb3</plasmid>
    </source>
</reference>
<geneLocation type="plasmid" evidence="1">
    <name>Drgb3</name>
</geneLocation>
<organism evidence="1">
    <name type="scientific">Pectobacterium carotovorum</name>
    <name type="common">Erwinia carotovora</name>
    <dbReference type="NCBI Taxonomy" id="554"/>
    <lineage>
        <taxon>Bacteria</taxon>
        <taxon>Pseudomonadati</taxon>
        <taxon>Pseudomonadota</taxon>
        <taxon>Gammaproteobacteria</taxon>
        <taxon>Enterobacterales</taxon>
        <taxon>Pectobacteriaceae</taxon>
        <taxon>Pectobacterium</taxon>
    </lineage>
</organism>
<accession>A0A0N9MZ13</accession>
<name>A0A0N9MZ13_PECCA</name>
<reference evidence="1" key="2">
    <citation type="submission" date="2015-07" db="EMBL/GenBank/DDBJ databases">
        <authorList>
            <person name="Welte C."/>
            <person name="de Graaf R."/>
            <person name="van den Bosch T.J.M."/>
            <person name="Op den Camp H."/>
            <person name="van Dam N."/>
            <person name="Jetten M."/>
        </authorList>
    </citation>
    <scope>NUCLEOTIDE SEQUENCE</scope>
    <source>
        <plasmid evidence="1">Drgb3</plasmid>
    </source>
</reference>
<dbReference type="AlphaFoldDB" id="A0A0N9MZ13"/>